<keyword evidence="2" id="KW-0812">Transmembrane</keyword>
<evidence type="ECO:0000256" key="1">
    <source>
        <dbReference type="ARBA" id="ARBA00007613"/>
    </source>
</evidence>
<organism evidence="3 4">
    <name type="scientific">Pelomonas aquatica</name>
    <dbReference type="NCBI Taxonomy" id="431058"/>
    <lineage>
        <taxon>Bacteria</taxon>
        <taxon>Pseudomonadati</taxon>
        <taxon>Pseudomonadota</taxon>
        <taxon>Betaproteobacteria</taxon>
        <taxon>Burkholderiales</taxon>
        <taxon>Sphaerotilaceae</taxon>
        <taxon>Roseateles</taxon>
    </lineage>
</organism>
<dbReference type="EMBL" id="SGUG01000032">
    <property type="protein sequence ID" value="MDG0864399.1"/>
    <property type="molecule type" value="Genomic_DNA"/>
</dbReference>
<accession>A0A9X4LKF2</accession>
<comment type="caution">
    <text evidence="3">The sequence shown here is derived from an EMBL/GenBank/DDBJ whole genome shotgun (WGS) entry which is preliminary data.</text>
</comment>
<dbReference type="Gene3D" id="1.20.1600.10">
    <property type="entry name" value="Outer membrane efflux proteins (OEP)"/>
    <property type="match status" value="1"/>
</dbReference>
<comment type="subcellular location">
    <subcellularLocation>
        <location evidence="2">Cell membrane</location>
        <topology evidence="2">Lipid-anchor</topology>
    </subcellularLocation>
</comment>
<dbReference type="SUPFAM" id="SSF56954">
    <property type="entry name" value="Outer membrane efflux proteins (OEP)"/>
    <property type="match status" value="1"/>
</dbReference>
<dbReference type="NCBIfam" id="TIGR01845">
    <property type="entry name" value="outer_NodT"/>
    <property type="match status" value="1"/>
</dbReference>
<dbReference type="PANTHER" id="PTHR30203">
    <property type="entry name" value="OUTER MEMBRANE CATION EFFLUX PROTEIN"/>
    <property type="match status" value="1"/>
</dbReference>
<dbReference type="Proteomes" id="UP001152766">
    <property type="component" value="Unassembled WGS sequence"/>
</dbReference>
<evidence type="ECO:0000313" key="4">
    <source>
        <dbReference type="Proteomes" id="UP001152766"/>
    </source>
</evidence>
<protein>
    <submittedName>
        <fullName evidence="3">Efflux transporter outer membrane subunit</fullName>
    </submittedName>
</protein>
<keyword evidence="2" id="KW-1134">Transmembrane beta strand</keyword>
<comment type="similarity">
    <text evidence="1 2">Belongs to the outer membrane factor (OMF) (TC 1.B.17) family.</text>
</comment>
<reference evidence="3" key="1">
    <citation type="submission" date="2019-02" db="EMBL/GenBank/DDBJ databases">
        <title>Draft genome of the type strain Pelomonas aquatica CCUG 52575T.</title>
        <authorList>
            <person name="Gomila M."/>
            <person name="Lalucat J."/>
        </authorList>
    </citation>
    <scope>NUCLEOTIDE SEQUENCE</scope>
    <source>
        <strain evidence="3">CCUG 52575</strain>
    </source>
</reference>
<dbReference type="InterPro" id="IPR010131">
    <property type="entry name" value="MdtP/NodT-like"/>
</dbReference>
<sequence>MNRLAFCLPLLLAACAVGPDYRRPELALPPRVTAADAAATAADLERDWWRRFGSERLNRLVDEALRASPTVEAGQANLKAAEEAVAAQEGVALPQVGVGLSSSRQKTASVYASPLASNAYIYTVHTAQLSVGYSPDVFGLNRRSVEALAAQRDVAAENLSATRLTLAANVVQAAVNGAGLSEQLQLLRGQIQTQRRALEITQRLRRLGAVAEADESAQQLQLATLEAGLPPLERQLVQQDHQLKALLGRYPADPLETRFSLAELRLPAALPAAVPARLVETRPDVRAAEAGLRSANALVGVARANRLPALSITASGIGQASSSLSQLFQSGNRFWSLVGGLTQPVFDGGTLAARERAAWAQRDAAAALYRQTVLQAIQSVADSLAAADGDRRLVERQAEALRAAERAARIARDQVRLGDLSPLAALAAEQSQWQAGLALAQARSAELSDAVALCQAIAGTWVQETP</sequence>
<evidence type="ECO:0000256" key="2">
    <source>
        <dbReference type="RuleBase" id="RU362097"/>
    </source>
</evidence>
<proteinExistence type="inferred from homology"/>
<keyword evidence="2" id="KW-0449">Lipoprotein</keyword>
<dbReference type="PROSITE" id="PS51257">
    <property type="entry name" value="PROKAR_LIPOPROTEIN"/>
    <property type="match status" value="1"/>
</dbReference>
<keyword evidence="2" id="KW-0472">Membrane</keyword>
<name>A0A9X4LKF2_9BURK</name>
<dbReference type="RefSeq" id="WP_268154017.1">
    <property type="nucleotide sequence ID" value="NZ_JAPPUW010000030.1"/>
</dbReference>
<gene>
    <name evidence="3" type="ORF">EXJ73_18195</name>
</gene>
<evidence type="ECO:0000313" key="3">
    <source>
        <dbReference type="EMBL" id="MDG0864399.1"/>
    </source>
</evidence>
<keyword evidence="2" id="KW-0564">Palmitate</keyword>
<dbReference type="Gene3D" id="2.20.200.10">
    <property type="entry name" value="Outer membrane efflux proteins (OEP)"/>
    <property type="match status" value="1"/>
</dbReference>
<dbReference type="GO" id="GO:0015562">
    <property type="term" value="F:efflux transmembrane transporter activity"/>
    <property type="evidence" value="ECO:0007669"/>
    <property type="project" value="InterPro"/>
</dbReference>
<dbReference type="Pfam" id="PF02321">
    <property type="entry name" value="OEP"/>
    <property type="match status" value="2"/>
</dbReference>
<dbReference type="InterPro" id="IPR003423">
    <property type="entry name" value="OMP_efflux"/>
</dbReference>
<dbReference type="PANTHER" id="PTHR30203:SF33">
    <property type="entry name" value="BLR4455 PROTEIN"/>
    <property type="match status" value="1"/>
</dbReference>
<dbReference type="AlphaFoldDB" id="A0A9X4LKF2"/>
<keyword evidence="4" id="KW-1185">Reference proteome</keyword>
<dbReference type="GO" id="GO:0005886">
    <property type="term" value="C:plasma membrane"/>
    <property type="evidence" value="ECO:0007669"/>
    <property type="project" value="UniProtKB-SubCell"/>
</dbReference>